<evidence type="ECO:0000256" key="1">
    <source>
        <dbReference type="SAM" id="Phobius"/>
    </source>
</evidence>
<evidence type="ECO:0000313" key="2">
    <source>
        <dbReference type="EMBL" id="ORW69011.1"/>
    </source>
</evidence>
<protein>
    <recommendedName>
        <fullName evidence="4">DUF2905 domain-containing protein</fullName>
    </recommendedName>
</protein>
<sequence length="74" mass="8047">MDRNIGPLVVAAGILVVLFGILLWAGGLSWFGRLPGDIRVERGNVRIYVPVVSMLLVSVAATLVGSVVHYLFRR</sequence>
<gene>
    <name evidence="2" type="ORF">AWC23_19845</name>
</gene>
<keyword evidence="1" id="KW-0472">Membrane</keyword>
<dbReference type="AlphaFoldDB" id="A0AAJ3TTU9"/>
<name>A0AAJ3TTU9_9MYCO</name>
<feature type="transmembrane region" description="Helical" evidence="1">
    <location>
        <begin position="47"/>
        <end position="72"/>
    </location>
</feature>
<reference evidence="2 3" key="1">
    <citation type="submission" date="2016-01" db="EMBL/GenBank/DDBJ databases">
        <title>The new phylogeny of the genus Mycobacterium.</title>
        <authorList>
            <person name="Tarcisio F."/>
            <person name="Conor M."/>
            <person name="Antonella G."/>
            <person name="Elisabetta G."/>
            <person name="Giulia F.S."/>
            <person name="Sara T."/>
            <person name="Anna F."/>
            <person name="Clotilde B."/>
            <person name="Roberto B."/>
            <person name="Veronica D.S."/>
            <person name="Fabio R."/>
            <person name="Monica P."/>
            <person name="Olivier J."/>
            <person name="Enrico T."/>
            <person name="Nicola S."/>
        </authorList>
    </citation>
    <scope>NUCLEOTIDE SEQUENCE [LARGE SCALE GENOMIC DNA]</scope>
    <source>
        <strain evidence="2 3">DSM 44616</strain>
    </source>
</reference>
<dbReference type="Pfam" id="PF11146">
    <property type="entry name" value="DUF2905"/>
    <property type="match status" value="1"/>
</dbReference>
<keyword evidence="1" id="KW-0812">Transmembrane</keyword>
<dbReference type="PANTHER" id="PTHR36443:SF1">
    <property type="entry name" value="BSR5223 PROTEIN"/>
    <property type="match status" value="1"/>
</dbReference>
<feature type="transmembrane region" description="Helical" evidence="1">
    <location>
        <begin position="7"/>
        <end position="27"/>
    </location>
</feature>
<dbReference type="RefSeq" id="WP_085257222.1">
    <property type="nucleotide sequence ID" value="NZ_AP022573.1"/>
</dbReference>
<proteinExistence type="predicted"/>
<keyword evidence="3" id="KW-1185">Reference proteome</keyword>
<dbReference type="EMBL" id="LQPR01000049">
    <property type="protein sequence ID" value="ORW69011.1"/>
    <property type="molecule type" value="Genomic_DNA"/>
</dbReference>
<organism evidence="2 3">
    <name type="scientific">Mycobacterium saskatchewanense</name>
    <dbReference type="NCBI Taxonomy" id="220927"/>
    <lineage>
        <taxon>Bacteria</taxon>
        <taxon>Bacillati</taxon>
        <taxon>Actinomycetota</taxon>
        <taxon>Actinomycetes</taxon>
        <taxon>Mycobacteriales</taxon>
        <taxon>Mycobacteriaceae</taxon>
        <taxon>Mycobacterium</taxon>
        <taxon>Mycobacterium simiae complex</taxon>
    </lineage>
</organism>
<dbReference type="Proteomes" id="UP000193387">
    <property type="component" value="Unassembled WGS sequence"/>
</dbReference>
<dbReference type="PANTHER" id="PTHR36443">
    <property type="entry name" value="BSR5223 PROTEIN"/>
    <property type="match status" value="1"/>
</dbReference>
<accession>A0AAJ3TTU9</accession>
<keyword evidence="1" id="KW-1133">Transmembrane helix</keyword>
<dbReference type="InterPro" id="IPR021320">
    <property type="entry name" value="DUF2905"/>
</dbReference>
<comment type="caution">
    <text evidence="2">The sequence shown here is derived from an EMBL/GenBank/DDBJ whole genome shotgun (WGS) entry which is preliminary data.</text>
</comment>
<evidence type="ECO:0000313" key="3">
    <source>
        <dbReference type="Proteomes" id="UP000193387"/>
    </source>
</evidence>
<evidence type="ECO:0008006" key="4">
    <source>
        <dbReference type="Google" id="ProtNLM"/>
    </source>
</evidence>